<dbReference type="RefSeq" id="WP_074994165.1">
    <property type="nucleotide sequence ID" value="NZ_FMZK01000003.1"/>
</dbReference>
<evidence type="ECO:0000313" key="6">
    <source>
        <dbReference type="EMBL" id="SDC69475.1"/>
    </source>
</evidence>
<name>A0A1G6NQM9_9ACTN</name>
<accession>A0A1G6NQM9</accession>
<protein>
    <submittedName>
        <fullName evidence="6">2-dehydro-3-deoxygluconokinase</fullName>
    </submittedName>
</protein>
<evidence type="ECO:0000313" key="7">
    <source>
        <dbReference type="Proteomes" id="UP000182100"/>
    </source>
</evidence>
<evidence type="ECO:0000256" key="4">
    <source>
        <dbReference type="SAM" id="MobiDB-lite"/>
    </source>
</evidence>
<sequence>MTATGPRTASGTDAVETVDVVTLGESMVTFLPSRPGPLADVPSFERAIGGAESNTACVLAAAGHSARWVGAVGRDGFGDHLLRTIGGYGVDVSSVRRDPHRPTGVYFRTAGDRATDAHEVAYYRAGSAASAMTTANVDLEAVHAGRVLHLSGITAALSAGCLDLLRELTARRPGRPLVSFDVNHRPGLWRDSGAHGPEVLLDLARGADLVLVGDDEAREAWGLADAAAVREALPEPEILVVKHGGRGATAYGPDGARTFVPSLGVDVVAAVGAGDAFAAGFLSATLRALPVRDRLRHGHLTAAAALTVPGDLAAPPARDLADRLAALDDTAWGRLRLGPGWTETAAAGAHTGAGADRAEEEVRTP</sequence>
<dbReference type="InterPro" id="IPR011611">
    <property type="entry name" value="PfkB_dom"/>
</dbReference>
<evidence type="ECO:0000256" key="1">
    <source>
        <dbReference type="ARBA" id="ARBA00010688"/>
    </source>
</evidence>
<gene>
    <name evidence="6" type="ORF">SAMN05216505_103193</name>
</gene>
<feature type="domain" description="Carbohydrate kinase PfkB" evidence="5">
    <location>
        <begin position="20"/>
        <end position="313"/>
    </location>
</feature>
<proteinExistence type="inferred from homology"/>
<evidence type="ECO:0000256" key="3">
    <source>
        <dbReference type="ARBA" id="ARBA00022777"/>
    </source>
</evidence>
<dbReference type="SUPFAM" id="SSF53613">
    <property type="entry name" value="Ribokinase-like"/>
    <property type="match status" value="1"/>
</dbReference>
<feature type="compositionally biased region" description="Low complexity" evidence="4">
    <location>
        <begin position="346"/>
        <end position="355"/>
    </location>
</feature>
<comment type="similarity">
    <text evidence="1">Belongs to the carbohydrate kinase PfkB family.</text>
</comment>
<evidence type="ECO:0000259" key="5">
    <source>
        <dbReference type="Pfam" id="PF00294"/>
    </source>
</evidence>
<keyword evidence="2" id="KW-0808">Transferase</keyword>
<keyword evidence="7" id="KW-1185">Reference proteome</keyword>
<dbReference type="AlphaFoldDB" id="A0A1G6NQM9"/>
<dbReference type="STRING" id="67344.SAMN05216505_103193"/>
<dbReference type="Proteomes" id="UP000182100">
    <property type="component" value="Unassembled WGS sequence"/>
</dbReference>
<feature type="region of interest" description="Disordered" evidence="4">
    <location>
        <begin position="346"/>
        <end position="365"/>
    </location>
</feature>
<dbReference type="InterPro" id="IPR052700">
    <property type="entry name" value="Carb_kinase_PfkB-like"/>
</dbReference>
<dbReference type="Gene3D" id="3.40.1190.20">
    <property type="match status" value="1"/>
</dbReference>
<keyword evidence="3 6" id="KW-0418">Kinase</keyword>
<dbReference type="PANTHER" id="PTHR43320:SF2">
    <property type="entry name" value="2-DEHYDRO-3-DEOXYGLUCONOKINASE_2-DEHYDRO-3-DEOXYGALACTONOKINASE"/>
    <property type="match status" value="1"/>
</dbReference>
<dbReference type="EMBL" id="FMZK01000003">
    <property type="protein sequence ID" value="SDC69475.1"/>
    <property type="molecule type" value="Genomic_DNA"/>
</dbReference>
<dbReference type="PANTHER" id="PTHR43320">
    <property type="entry name" value="SUGAR KINASE"/>
    <property type="match status" value="1"/>
</dbReference>
<feature type="compositionally biased region" description="Basic and acidic residues" evidence="4">
    <location>
        <begin position="356"/>
        <end position="365"/>
    </location>
</feature>
<dbReference type="Pfam" id="PF00294">
    <property type="entry name" value="PfkB"/>
    <property type="match status" value="1"/>
</dbReference>
<organism evidence="6 7">
    <name type="scientific">Streptomyces prasinopilosus</name>
    <dbReference type="NCBI Taxonomy" id="67344"/>
    <lineage>
        <taxon>Bacteria</taxon>
        <taxon>Bacillati</taxon>
        <taxon>Actinomycetota</taxon>
        <taxon>Actinomycetes</taxon>
        <taxon>Kitasatosporales</taxon>
        <taxon>Streptomycetaceae</taxon>
        <taxon>Streptomyces</taxon>
    </lineage>
</organism>
<reference evidence="7" key="1">
    <citation type="submission" date="2016-10" db="EMBL/GenBank/DDBJ databases">
        <authorList>
            <person name="Varghese N."/>
            <person name="Submissions S."/>
        </authorList>
    </citation>
    <scope>NUCLEOTIDE SEQUENCE [LARGE SCALE GENOMIC DNA]</scope>
    <source>
        <strain evidence="7">CGMCC 4.3504</strain>
    </source>
</reference>
<dbReference type="CDD" id="cd01166">
    <property type="entry name" value="KdgK"/>
    <property type="match status" value="1"/>
</dbReference>
<dbReference type="InterPro" id="IPR029056">
    <property type="entry name" value="Ribokinase-like"/>
</dbReference>
<dbReference type="GO" id="GO:0016301">
    <property type="term" value="F:kinase activity"/>
    <property type="evidence" value="ECO:0007669"/>
    <property type="project" value="UniProtKB-KW"/>
</dbReference>
<evidence type="ECO:0000256" key="2">
    <source>
        <dbReference type="ARBA" id="ARBA00022679"/>
    </source>
</evidence>